<dbReference type="SUPFAM" id="SSF81891">
    <property type="entry name" value="Poly A polymerase C-terminal region-like"/>
    <property type="match status" value="1"/>
</dbReference>
<evidence type="ECO:0000256" key="8">
    <source>
        <dbReference type="RuleBase" id="RU003953"/>
    </source>
</evidence>
<dbReference type="CDD" id="cd05398">
    <property type="entry name" value="NT_ClassII-CCAase"/>
    <property type="match status" value="1"/>
</dbReference>
<dbReference type="Gene3D" id="1.10.3090.10">
    <property type="entry name" value="cca-adding enzyme, domain 2"/>
    <property type="match status" value="1"/>
</dbReference>
<gene>
    <name evidence="11" type="ORF">T7987_00900</name>
</gene>
<keyword evidence="7" id="KW-0460">Magnesium</keyword>
<evidence type="ECO:0000256" key="1">
    <source>
        <dbReference type="ARBA" id="ARBA00001946"/>
    </source>
</evidence>
<dbReference type="Gene3D" id="3.30.460.10">
    <property type="entry name" value="Beta Polymerase, domain 2"/>
    <property type="match status" value="1"/>
</dbReference>
<reference evidence="11 12" key="1">
    <citation type="submission" date="2023-11" db="EMBL/GenBank/DDBJ databases">
        <title>From the Deep-Sea to the Surface: Bacterial Genomes Isolated from the Moytirra Hydrothermal Vent Plume.</title>
        <authorList>
            <person name="Major S.R."/>
        </authorList>
    </citation>
    <scope>NUCLEOTIDE SEQUENCE [LARGE SCALE GENOMIC DNA]</scope>
    <source>
        <strain evidence="11 12">OXR-9</strain>
    </source>
</reference>
<comment type="cofactor">
    <cofactor evidence="1">
        <name>Mg(2+)</name>
        <dbReference type="ChEBI" id="CHEBI:18420"/>
    </cofactor>
</comment>
<comment type="similarity">
    <text evidence="8">Belongs to the tRNA nucleotidyltransferase/poly(A) polymerase family.</text>
</comment>
<keyword evidence="4" id="KW-0548">Nucleotidyltransferase</keyword>
<dbReference type="SUPFAM" id="SSF81301">
    <property type="entry name" value="Nucleotidyltransferase"/>
    <property type="match status" value="1"/>
</dbReference>
<sequence>MGDTNEPMIPFGTRWLHDEDAQRVCRVVQGGGHPIYFVGGCVRDALLGLPDSDVDLSTEATPETVMALAKAAGVKAVPTGIDHGTVTLVSGGKPFEITTFRRDVETDGRRAVVAFSTDIVDDARRRDFTMNALYATPEGRVIDPLGGLPDLRARRLRFIEDAGQRIREDYLRTLRYFRFMAWYGDPEVGPEPEALDAIASNLDGLETLSAERVGQEFKKLLRAPDPAPALAMMRQTGALPVLLPGSDDRWISMLVHFEQGLGLDPDWLVRLVALGGETLADRLRLSKAEAKHLTLLQEQGFAGPPLPELAYRHGAEVAIGVALLRGCMAEHMPETAVLETIEAAAAARFPVTAKDLMPAFKGPALGQELARLEQLWVNSGFTLTRAHLLARRS</sequence>
<organism evidence="11 12">
    <name type="scientific">Sulfitobacter faviae</name>
    <dbReference type="NCBI Taxonomy" id="1775881"/>
    <lineage>
        <taxon>Bacteria</taxon>
        <taxon>Pseudomonadati</taxon>
        <taxon>Pseudomonadota</taxon>
        <taxon>Alphaproteobacteria</taxon>
        <taxon>Rhodobacterales</taxon>
        <taxon>Roseobacteraceae</taxon>
        <taxon>Sulfitobacter</taxon>
    </lineage>
</organism>
<evidence type="ECO:0000256" key="6">
    <source>
        <dbReference type="ARBA" id="ARBA00022741"/>
    </source>
</evidence>
<dbReference type="InterPro" id="IPR032828">
    <property type="entry name" value="PolyA_RNA-bd"/>
</dbReference>
<name>A0ABZ0UZ01_9RHOB</name>
<dbReference type="InterPro" id="IPR002646">
    <property type="entry name" value="PolA_pol_head_dom"/>
</dbReference>
<dbReference type="Proteomes" id="UP001326567">
    <property type="component" value="Chromosome"/>
</dbReference>
<keyword evidence="6" id="KW-0547">Nucleotide-binding</keyword>
<dbReference type="PANTHER" id="PTHR46173:SF1">
    <property type="entry name" value="CCA TRNA NUCLEOTIDYLTRANSFERASE 1, MITOCHONDRIAL"/>
    <property type="match status" value="1"/>
</dbReference>
<dbReference type="InterPro" id="IPR043519">
    <property type="entry name" value="NT_sf"/>
</dbReference>
<dbReference type="RefSeq" id="WP_322328691.1">
    <property type="nucleotide sequence ID" value="NZ_CP139725.1"/>
</dbReference>
<feature type="domain" description="Poly A polymerase head" evidence="9">
    <location>
        <begin position="35"/>
        <end position="157"/>
    </location>
</feature>
<evidence type="ECO:0000256" key="4">
    <source>
        <dbReference type="ARBA" id="ARBA00022695"/>
    </source>
</evidence>
<evidence type="ECO:0000313" key="11">
    <source>
        <dbReference type="EMBL" id="WPZ21832.1"/>
    </source>
</evidence>
<dbReference type="InterPro" id="IPR050264">
    <property type="entry name" value="Bact_CCA-adding_enz_type3_sf"/>
</dbReference>
<keyword evidence="2 8" id="KW-0808">Transferase</keyword>
<dbReference type="Pfam" id="PF12627">
    <property type="entry name" value="PolyA_pol_RNAbd"/>
    <property type="match status" value="1"/>
</dbReference>
<evidence type="ECO:0000256" key="3">
    <source>
        <dbReference type="ARBA" id="ARBA00022694"/>
    </source>
</evidence>
<proteinExistence type="inferred from homology"/>
<protein>
    <submittedName>
        <fullName evidence="11">CCA tRNA nucleotidyltransferase</fullName>
    </submittedName>
</protein>
<evidence type="ECO:0000259" key="9">
    <source>
        <dbReference type="Pfam" id="PF01743"/>
    </source>
</evidence>
<dbReference type="Pfam" id="PF01743">
    <property type="entry name" value="PolyA_pol"/>
    <property type="match status" value="1"/>
</dbReference>
<keyword evidence="5" id="KW-0479">Metal-binding</keyword>
<evidence type="ECO:0000259" key="10">
    <source>
        <dbReference type="Pfam" id="PF12627"/>
    </source>
</evidence>
<accession>A0ABZ0UZ01</accession>
<evidence type="ECO:0000256" key="2">
    <source>
        <dbReference type="ARBA" id="ARBA00022679"/>
    </source>
</evidence>
<dbReference type="EMBL" id="CP139725">
    <property type="protein sequence ID" value="WPZ21832.1"/>
    <property type="molecule type" value="Genomic_DNA"/>
</dbReference>
<keyword evidence="12" id="KW-1185">Reference proteome</keyword>
<keyword evidence="3" id="KW-0819">tRNA processing</keyword>
<keyword evidence="8" id="KW-0694">RNA-binding</keyword>
<evidence type="ECO:0000313" key="12">
    <source>
        <dbReference type="Proteomes" id="UP001326567"/>
    </source>
</evidence>
<feature type="domain" description="tRNA nucleotidyltransferase/poly(A) polymerase RNA and SrmB- binding" evidence="10">
    <location>
        <begin position="191"/>
        <end position="246"/>
    </location>
</feature>
<dbReference type="PANTHER" id="PTHR46173">
    <property type="entry name" value="CCA TRNA NUCLEOTIDYLTRANSFERASE 1, MITOCHONDRIAL"/>
    <property type="match status" value="1"/>
</dbReference>
<evidence type="ECO:0000256" key="5">
    <source>
        <dbReference type="ARBA" id="ARBA00022723"/>
    </source>
</evidence>
<evidence type="ECO:0000256" key="7">
    <source>
        <dbReference type="ARBA" id="ARBA00022842"/>
    </source>
</evidence>